<dbReference type="InterPro" id="IPR003779">
    <property type="entry name" value="CMD-like"/>
</dbReference>
<gene>
    <name evidence="2" type="ORF">U472_01295</name>
</gene>
<dbReference type="Gene3D" id="1.20.1290.10">
    <property type="entry name" value="AhpD-like"/>
    <property type="match status" value="1"/>
</dbReference>
<organism evidence="2 3">
    <name type="scientific">Orenia metallireducens</name>
    <dbReference type="NCBI Taxonomy" id="1413210"/>
    <lineage>
        <taxon>Bacteria</taxon>
        <taxon>Bacillati</taxon>
        <taxon>Bacillota</taxon>
        <taxon>Clostridia</taxon>
        <taxon>Halanaerobiales</taxon>
        <taxon>Halobacteroidaceae</taxon>
        <taxon>Orenia</taxon>
    </lineage>
</organism>
<dbReference type="SUPFAM" id="SSF69118">
    <property type="entry name" value="AhpD-like"/>
    <property type="match status" value="1"/>
</dbReference>
<reference evidence="2 3" key="2">
    <citation type="submission" date="2016-08" db="EMBL/GenBank/DDBJ databases">
        <title>Orenia metallireducens sp. nov. strain Z6, a Novel Metal-reducing Firmicute from the Deep Subsurface.</title>
        <authorList>
            <person name="Maxim B.I."/>
            <person name="Kenneth K."/>
            <person name="Flynn T.M."/>
            <person name="Oloughlin E.J."/>
            <person name="Locke R.A."/>
            <person name="Weber J.R."/>
            <person name="Egan S.M."/>
            <person name="Mackie R.I."/>
            <person name="Cann I.K."/>
        </authorList>
    </citation>
    <scope>NUCLEOTIDE SEQUENCE [LARGE SCALE GENOMIC DNA]</scope>
    <source>
        <strain evidence="2 3">Z6</strain>
    </source>
</reference>
<dbReference type="Proteomes" id="UP000093514">
    <property type="component" value="Unassembled WGS sequence"/>
</dbReference>
<feature type="domain" description="Carboxymuconolactone decarboxylase-like" evidence="1">
    <location>
        <begin position="52"/>
        <end position="110"/>
    </location>
</feature>
<dbReference type="GO" id="GO:0051920">
    <property type="term" value="F:peroxiredoxin activity"/>
    <property type="evidence" value="ECO:0007669"/>
    <property type="project" value="InterPro"/>
</dbReference>
<keyword evidence="3" id="KW-1185">Reference proteome</keyword>
<protein>
    <recommendedName>
        <fullName evidence="1">Carboxymuconolactone decarboxylase-like domain-containing protein</fullName>
    </recommendedName>
</protein>
<sequence length="181" mass="20658">MANSITVLKGKDRVKKIELEESTGIVKDVFLDIKAQKGSIPNLFKTLAHKPQILRSTWNRMKSIMKDEELPVKVKKLVALRVSILNNAEYCINAHYNGLIQLGYPPEVLEKVREGDYQLLTEVEARILEFVDKATNNFWELGDDDFDELALQEEELLELIAVIDLFSGLNRTTAILDIEKD</sequence>
<dbReference type="PANTHER" id="PTHR35446:SF2">
    <property type="entry name" value="CARBOXYMUCONOLACTONE DECARBOXYLASE-LIKE DOMAIN-CONTAINING PROTEIN"/>
    <property type="match status" value="1"/>
</dbReference>
<dbReference type="PANTHER" id="PTHR35446">
    <property type="entry name" value="SI:CH211-175M2.5"/>
    <property type="match status" value="1"/>
</dbReference>
<evidence type="ECO:0000259" key="1">
    <source>
        <dbReference type="Pfam" id="PF02627"/>
    </source>
</evidence>
<dbReference type="InterPro" id="IPR029032">
    <property type="entry name" value="AhpD-like"/>
</dbReference>
<accession>A0A1C0AD22</accession>
<dbReference type="OrthoDB" id="9801997at2"/>
<dbReference type="AlphaFoldDB" id="A0A1C0AD22"/>
<dbReference type="EMBL" id="LWDV01000005">
    <property type="protein sequence ID" value="OCL28548.1"/>
    <property type="molecule type" value="Genomic_DNA"/>
</dbReference>
<name>A0A1C0AD22_9FIRM</name>
<comment type="caution">
    <text evidence="2">The sequence shown here is derived from an EMBL/GenBank/DDBJ whole genome shotgun (WGS) entry which is preliminary data.</text>
</comment>
<proteinExistence type="predicted"/>
<dbReference type="RefSeq" id="WP_068714724.1">
    <property type="nucleotide sequence ID" value="NZ_LWDV01000005.1"/>
</dbReference>
<evidence type="ECO:0000313" key="2">
    <source>
        <dbReference type="EMBL" id="OCL28548.1"/>
    </source>
</evidence>
<evidence type="ECO:0000313" key="3">
    <source>
        <dbReference type="Proteomes" id="UP000093514"/>
    </source>
</evidence>
<dbReference type="Pfam" id="PF02627">
    <property type="entry name" value="CMD"/>
    <property type="match status" value="1"/>
</dbReference>
<reference evidence="3" key="1">
    <citation type="submission" date="2016-07" db="EMBL/GenBank/DDBJ databases">
        <authorList>
            <person name="Florea S."/>
            <person name="Webb J.S."/>
            <person name="Jaromczyk J."/>
            <person name="Schardl C.L."/>
        </authorList>
    </citation>
    <scope>NUCLEOTIDE SEQUENCE [LARGE SCALE GENOMIC DNA]</scope>
    <source>
        <strain evidence="3">Z6</strain>
    </source>
</reference>